<comment type="caution">
    <text evidence="9">The sequence shown here is derived from an EMBL/GenBank/DDBJ whole genome shotgun (WGS) entry which is preliminary data.</text>
</comment>
<protein>
    <submittedName>
        <fullName evidence="9">Uncharacterized protein</fullName>
    </submittedName>
</protein>
<evidence type="ECO:0000256" key="6">
    <source>
        <dbReference type="ARBA" id="ARBA00022989"/>
    </source>
</evidence>
<name>A0A0F9U216_9ZZZZ</name>
<organism evidence="9">
    <name type="scientific">marine sediment metagenome</name>
    <dbReference type="NCBI Taxonomy" id="412755"/>
    <lineage>
        <taxon>unclassified sequences</taxon>
        <taxon>metagenomes</taxon>
        <taxon>ecological metagenomes</taxon>
    </lineage>
</organism>
<keyword evidence="4" id="KW-0997">Cell inner membrane</keyword>
<evidence type="ECO:0000313" key="9">
    <source>
        <dbReference type="EMBL" id="KKN85624.1"/>
    </source>
</evidence>
<evidence type="ECO:0000256" key="2">
    <source>
        <dbReference type="ARBA" id="ARBA00022448"/>
    </source>
</evidence>
<keyword evidence="2" id="KW-0813">Transport</keyword>
<keyword evidence="3" id="KW-1003">Cell membrane</keyword>
<dbReference type="PANTHER" id="PTHR30574">
    <property type="entry name" value="INNER MEMBRANE PROTEIN YEDE"/>
    <property type="match status" value="1"/>
</dbReference>
<feature type="transmembrane region" description="Helical" evidence="8">
    <location>
        <begin position="165"/>
        <end position="192"/>
    </location>
</feature>
<evidence type="ECO:0000256" key="5">
    <source>
        <dbReference type="ARBA" id="ARBA00022692"/>
    </source>
</evidence>
<evidence type="ECO:0000256" key="3">
    <source>
        <dbReference type="ARBA" id="ARBA00022475"/>
    </source>
</evidence>
<dbReference type="InterPro" id="IPR007272">
    <property type="entry name" value="Sulf_transp_TsuA/YedE"/>
</dbReference>
<evidence type="ECO:0000256" key="8">
    <source>
        <dbReference type="SAM" id="Phobius"/>
    </source>
</evidence>
<keyword evidence="6 8" id="KW-1133">Transmembrane helix</keyword>
<dbReference type="AlphaFoldDB" id="A0A0F9U216"/>
<feature type="transmembrane region" description="Helical" evidence="8">
    <location>
        <begin position="45"/>
        <end position="70"/>
    </location>
</feature>
<dbReference type="PANTHER" id="PTHR30574:SF1">
    <property type="entry name" value="SULPHUR TRANSPORT DOMAIN-CONTAINING PROTEIN"/>
    <property type="match status" value="1"/>
</dbReference>
<evidence type="ECO:0000256" key="1">
    <source>
        <dbReference type="ARBA" id="ARBA00004429"/>
    </source>
</evidence>
<feature type="transmembrane region" description="Helical" evidence="8">
    <location>
        <begin position="246"/>
        <end position="277"/>
    </location>
</feature>
<dbReference type="Pfam" id="PF04143">
    <property type="entry name" value="Sulf_transp"/>
    <property type="match status" value="1"/>
</dbReference>
<feature type="transmembrane region" description="Helical" evidence="8">
    <location>
        <begin position="6"/>
        <end position="24"/>
    </location>
</feature>
<comment type="subcellular location">
    <subcellularLocation>
        <location evidence="1">Cell inner membrane</location>
        <topology evidence="1">Multi-pass membrane protein</topology>
    </subcellularLocation>
</comment>
<feature type="transmembrane region" description="Helical" evidence="8">
    <location>
        <begin position="297"/>
        <end position="319"/>
    </location>
</feature>
<feature type="transmembrane region" description="Helical" evidence="8">
    <location>
        <begin position="120"/>
        <end position="145"/>
    </location>
</feature>
<accession>A0A0F9U216</accession>
<dbReference type="GO" id="GO:0005886">
    <property type="term" value="C:plasma membrane"/>
    <property type="evidence" value="ECO:0007669"/>
    <property type="project" value="UniProtKB-SubCell"/>
</dbReference>
<keyword evidence="5 8" id="KW-0812">Transmembrane</keyword>
<feature type="transmembrane region" description="Helical" evidence="8">
    <location>
        <begin position="82"/>
        <end position="108"/>
    </location>
</feature>
<gene>
    <name evidence="9" type="ORF">LCGC14_0277530</name>
</gene>
<feature type="transmembrane region" description="Helical" evidence="8">
    <location>
        <begin position="325"/>
        <end position="348"/>
    </location>
</feature>
<keyword evidence="7 8" id="KW-0472">Membrane</keyword>
<proteinExistence type="predicted"/>
<reference evidence="9" key="1">
    <citation type="journal article" date="2015" name="Nature">
        <title>Complex archaea that bridge the gap between prokaryotes and eukaryotes.</title>
        <authorList>
            <person name="Spang A."/>
            <person name="Saw J.H."/>
            <person name="Jorgensen S.L."/>
            <person name="Zaremba-Niedzwiedzka K."/>
            <person name="Martijn J."/>
            <person name="Lind A.E."/>
            <person name="van Eijk R."/>
            <person name="Schleper C."/>
            <person name="Guy L."/>
            <person name="Ettema T.J."/>
        </authorList>
    </citation>
    <scope>NUCLEOTIDE SEQUENCE</scope>
</reference>
<sequence length="365" mass="37559">MLMESGLALPLAGLIAGTAMGYVARRYHFCTMSALERRWYAGDDNGLRAWGLAIMVAIVLSQALSLAGLFEPQQSFYLSPSFGWTGAILGGVAFGFGMALVGTCGFGALVRLGGGSLRGLIVVVILGLSALAAQRGVVAVGRVALVDSQAYDLSALGSPDQSLGSFVSAIAGRDLSFTVAVLVVTLLGSWIFRSSAFRHDHGKIIAGVGIGAVVAFGWAATSWIAARSFDPVQIESASFVVPPGDLILQIIAVTGSLPDYGVGLVLGVVVGAAAAAVQRRDVRWEACDDARELSRHLAGAALMGVGGVFSLGCTIGQGISAASLLSISAPIVLISIAIGARLGLAYILEGSVRYAFFRIERGPGK</sequence>
<evidence type="ECO:0000256" key="7">
    <source>
        <dbReference type="ARBA" id="ARBA00023136"/>
    </source>
</evidence>
<evidence type="ECO:0000256" key="4">
    <source>
        <dbReference type="ARBA" id="ARBA00022519"/>
    </source>
</evidence>
<dbReference type="EMBL" id="LAZR01000157">
    <property type="protein sequence ID" value="KKN85624.1"/>
    <property type="molecule type" value="Genomic_DNA"/>
</dbReference>
<feature type="transmembrane region" description="Helical" evidence="8">
    <location>
        <begin position="204"/>
        <end position="226"/>
    </location>
</feature>